<evidence type="ECO:0000259" key="11">
    <source>
        <dbReference type="Pfam" id="PF00593"/>
    </source>
</evidence>
<keyword evidence="10" id="KW-0732">Signal</keyword>
<feature type="chain" id="PRO_5010368077" evidence="10">
    <location>
        <begin position="41"/>
        <end position="1014"/>
    </location>
</feature>
<dbReference type="InterPro" id="IPR039426">
    <property type="entry name" value="TonB-dep_rcpt-like"/>
</dbReference>
<dbReference type="Pfam" id="PF07715">
    <property type="entry name" value="Plug"/>
    <property type="match status" value="1"/>
</dbReference>
<comment type="similarity">
    <text evidence="8 9">Belongs to the TonB-dependent receptor family.</text>
</comment>
<evidence type="ECO:0000256" key="4">
    <source>
        <dbReference type="ARBA" id="ARBA00022692"/>
    </source>
</evidence>
<proteinExistence type="inferred from homology"/>
<dbReference type="eggNOG" id="COG4206">
    <property type="taxonomic scope" value="Bacteria"/>
</dbReference>
<keyword evidence="2 8" id="KW-0813">Transport</keyword>
<evidence type="ECO:0000313" key="14">
    <source>
        <dbReference type="Proteomes" id="UP000182961"/>
    </source>
</evidence>
<dbReference type="SUPFAM" id="SSF56935">
    <property type="entry name" value="Porins"/>
    <property type="match status" value="1"/>
</dbReference>
<dbReference type="SUPFAM" id="SSF49464">
    <property type="entry name" value="Carboxypeptidase regulatory domain-like"/>
    <property type="match status" value="1"/>
</dbReference>
<evidence type="ECO:0000256" key="8">
    <source>
        <dbReference type="PROSITE-ProRule" id="PRU01360"/>
    </source>
</evidence>
<name>A0A1I4TR39_9FLAO</name>
<dbReference type="InterPro" id="IPR012910">
    <property type="entry name" value="Plug_dom"/>
</dbReference>
<dbReference type="Proteomes" id="UP000182961">
    <property type="component" value="Unassembled WGS sequence"/>
</dbReference>
<gene>
    <name evidence="13" type="ORF">SAMN05444143_102229</name>
</gene>
<evidence type="ECO:0000256" key="3">
    <source>
        <dbReference type="ARBA" id="ARBA00022452"/>
    </source>
</evidence>
<evidence type="ECO:0000259" key="12">
    <source>
        <dbReference type="Pfam" id="PF07715"/>
    </source>
</evidence>
<evidence type="ECO:0000256" key="5">
    <source>
        <dbReference type="ARBA" id="ARBA00023077"/>
    </source>
</evidence>
<keyword evidence="3 8" id="KW-1134">Transmembrane beta strand</keyword>
<dbReference type="InterPro" id="IPR000531">
    <property type="entry name" value="Beta-barrel_TonB"/>
</dbReference>
<evidence type="ECO:0000256" key="1">
    <source>
        <dbReference type="ARBA" id="ARBA00004571"/>
    </source>
</evidence>
<protein>
    <submittedName>
        <fullName evidence="13">TonB-linked outer membrane protein, SusC/RagA family</fullName>
    </submittedName>
</protein>
<evidence type="ECO:0000256" key="6">
    <source>
        <dbReference type="ARBA" id="ARBA00023136"/>
    </source>
</evidence>
<dbReference type="InterPro" id="IPR008969">
    <property type="entry name" value="CarboxyPept-like_regulatory"/>
</dbReference>
<evidence type="ECO:0000256" key="2">
    <source>
        <dbReference type="ARBA" id="ARBA00022448"/>
    </source>
</evidence>
<evidence type="ECO:0000313" key="13">
    <source>
        <dbReference type="EMBL" id="SFM78997.1"/>
    </source>
</evidence>
<keyword evidence="6 8" id="KW-0472">Membrane</keyword>
<dbReference type="Gene3D" id="2.60.40.1120">
    <property type="entry name" value="Carboxypeptidase-like, regulatory domain"/>
    <property type="match status" value="1"/>
</dbReference>
<dbReference type="InterPro" id="IPR023997">
    <property type="entry name" value="TonB-dep_OMP_SusC/RagA_CS"/>
</dbReference>
<dbReference type="EMBL" id="FOUT01000002">
    <property type="protein sequence ID" value="SFM78997.1"/>
    <property type="molecule type" value="Genomic_DNA"/>
</dbReference>
<dbReference type="Gene3D" id="2.170.130.10">
    <property type="entry name" value="TonB-dependent receptor, plug domain"/>
    <property type="match status" value="1"/>
</dbReference>
<dbReference type="Gene3D" id="2.40.170.20">
    <property type="entry name" value="TonB-dependent receptor, beta-barrel domain"/>
    <property type="match status" value="1"/>
</dbReference>
<dbReference type="InterPro" id="IPR037066">
    <property type="entry name" value="Plug_dom_sf"/>
</dbReference>
<evidence type="ECO:0000256" key="7">
    <source>
        <dbReference type="ARBA" id="ARBA00023237"/>
    </source>
</evidence>
<dbReference type="NCBIfam" id="TIGR04057">
    <property type="entry name" value="SusC_RagA_signa"/>
    <property type="match status" value="1"/>
</dbReference>
<comment type="subcellular location">
    <subcellularLocation>
        <location evidence="1 8">Cell outer membrane</location>
        <topology evidence="1 8">Multi-pass membrane protein</topology>
    </subcellularLocation>
</comment>
<feature type="domain" description="TonB-dependent receptor-like beta-barrel" evidence="11">
    <location>
        <begin position="473"/>
        <end position="773"/>
    </location>
</feature>
<keyword evidence="14" id="KW-1185">Reference proteome</keyword>
<keyword evidence="4 8" id="KW-0812">Transmembrane</keyword>
<dbReference type="AlphaFoldDB" id="A0A1I4TR39"/>
<sequence>MFNIILRYLTQLIFNNSNMRINLKHFLSLLFALFVQIAVAQEFTVTGTVTDQAGIPIPGANVLVKGTKTSTQTDFSGVFALKASTNDVLVVSFVGMSTAEVKAASKVSVKLKDASNVLENVVVVGYGTQSKKKSTDNIARVTAKDIQQVPVSNVQNALVGKLAGVQITQTNGKVEGGVSVRVRGAASISAGKEPLYVLDGIPLITTNESNNGAPTNPLLTLSPNEIESIDVLKDASSAAIYGARGANGVVIITTKKGKEGKGTFSINLSQGVSEATNKRKWLNAAQYVELFKEASINGTGDTAEAESYFDAYAAGTDWRNLEVNTDWQDLAFRNGYTTDADFAVSGGDAKTKYFFSGAYNSTTGIIVDNDLERITARTNISHKLTDRFTAGMNLSFSRAQINRVQDDNSFTTPLQMVAQSPLAPVRLADGSPNQNTEYVNYVQAADNSFYKTLVRRVLGKVYGEFKILPYLKANSDFSYDLMSQTEDAWYGKNFPNMATDGEVFASSVNNETYITSNYLTFDKTFAEKHDVNIVAGIEFNKFNRRYQDVTSIYFPNDSFTTIDGGAEVNAGSGNETDYTFASQFGRISYTYANKYLLKASIRRDGSSRFGANNRYGTFPAVSAGWVVSEESFLKENNILSYLKLKGSWGELGNAELGNFASRQFYGPNSYNLKSGLTFTQAGNPDLSWEKSTQVDFGAELGLFNIINIEADYYKKTTDGLLFSVPLALSSGATSINKNIGELESKGVEFVLNTKNIDTQNFKWSTSFNLTTNKTKVLSLPNDNKDLINTFTINRVGENVSSFYLKEYAGVDPENGDALFYLNTLNPDGSIDRTKTSDYAAAQRIIAGNPFPTLMTGLTNTINYKGLDFSFTFQGEWGASIYNSAGIFQSVSGDYLDNQTVDQLNRWQKPGDITNVPQARLYGGNGTGHSTRFLEKADFVRLRNLTIGFTLPSSVVKDLGMSSVRFYGTGVNLLTFTNYSGYDPEARRDDGTTIGEEFYSAPPARTIALGVNINF</sequence>
<dbReference type="GO" id="GO:0009279">
    <property type="term" value="C:cell outer membrane"/>
    <property type="evidence" value="ECO:0007669"/>
    <property type="project" value="UniProtKB-SubCell"/>
</dbReference>
<dbReference type="PROSITE" id="PS52016">
    <property type="entry name" value="TONB_DEPENDENT_REC_3"/>
    <property type="match status" value="1"/>
</dbReference>
<feature type="signal peptide" evidence="10">
    <location>
        <begin position="1"/>
        <end position="40"/>
    </location>
</feature>
<feature type="domain" description="TonB-dependent receptor plug" evidence="12">
    <location>
        <begin position="131"/>
        <end position="249"/>
    </location>
</feature>
<dbReference type="Pfam" id="PF13715">
    <property type="entry name" value="CarbopepD_reg_2"/>
    <property type="match status" value="1"/>
</dbReference>
<dbReference type="Pfam" id="PF00593">
    <property type="entry name" value="TonB_dep_Rec_b-barrel"/>
    <property type="match status" value="1"/>
</dbReference>
<evidence type="ECO:0000256" key="9">
    <source>
        <dbReference type="RuleBase" id="RU003357"/>
    </source>
</evidence>
<evidence type="ECO:0000256" key="10">
    <source>
        <dbReference type="SAM" id="SignalP"/>
    </source>
</evidence>
<dbReference type="InterPro" id="IPR036942">
    <property type="entry name" value="Beta-barrel_TonB_sf"/>
</dbReference>
<keyword evidence="5 9" id="KW-0798">TonB box</keyword>
<dbReference type="InterPro" id="IPR023996">
    <property type="entry name" value="TonB-dep_OMP_SusC/RagA"/>
</dbReference>
<accession>A0A1I4TR39</accession>
<reference evidence="14" key="1">
    <citation type="submission" date="2016-10" db="EMBL/GenBank/DDBJ databases">
        <authorList>
            <person name="Varghese N."/>
            <person name="Submissions S."/>
        </authorList>
    </citation>
    <scope>NUCLEOTIDE SEQUENCE [LARGE SCALE GENOMIC DNA]</scope>
    <source>
        <strain evidence="14">DSM 4002</strain>
    </source>
</reference>
<dbReference type="NCBIfam" id="TIGR04056">
    <property type="entry name" value="OMP_RagA_SusC"/>
    <property type="match status" value="1"/>
</dbReference>
<keyword evidence="7 8" id="KW-0998">Cell outer membrane</keyword>
<organism evidence="13 14">
    <name type="scientific">Flavobacterium succinicans</name>
    <dbReference type="NCBI Taxonomy" id="29536"/>
    <lineage>
        <taxon>Bacteria</taxon>
        <taxon>Pseudomonadati</taxon>
        <taxon>Bacteroidota</taxon>
        <taxon>Flavobacteriia</taxon>
        <taxon>Flavobacteriales</taxon>
        <taxon>Flavobacteriaceae</taxon>
        <taxon>Flavobacterium</taxon>
    </lineage>
</organism>